<dbReference type="InterPro" id="IPR001387">
    <property type="entry name" value="Cro/C1-type_HTH"/>
</dbReference>
<dbReference type="InterPro" id="IPR014710">
    <property type="entry name" value="RmlC-like_jellyroll"/>
</dbReference>
<dbReference type="Proteomes" id="UP000239187">
    <property type="component" value="Chromosome"/>
</dbReference>
<dbReference type="PROSITE" id="PS50943">
    <property type="entry name" value="HTH_CROC1"/>
    <property type="match status" value="1"/>
</dbReference>
<dbReference type="Pfam" id="PF07883">
    <property type="entry name" value="Cupin_2"/>
    <property type="match status" value="1"/>
</dbReference>
<keyword evidence="1" id="KW-0238">DNA-binding</keyword>
<dbReference type="InterPro" id="IPR010982">
    <property type="entry name" value="Lambda_DNA-bd_dom_sf"/>
</dbReference>
<dbReference type="Gene3D" id="1.10.260.40">
    <property type="entry name" value="lambda repressor-like DNA-binding domains"/>
    <property type="match status" value="1"/>
</dbReference>
<proteinExistence type="predicted"/>
<dbReference type="EMBL" id="CP024915">
    <property type="protein sequence ID" value="AUZ86734.1"/>
    <property type="molecule type" value="Genomic_DNA"/>
</dbReference>
<dbReference type="Pfam" id="PF01381">
    <property type="entry name" value="HTH_3"/>
    <property type="match status" value="1"/>
</dbReference>
<organism evidence="3 4">
    <name type="scientific">Arthrobacter agilis</name>
    <dbReference type="NCBI Taxonomy" id="37921"/>
    <lineage>
        <taxon>Bacteria</taxon>
        <taxon>Bacillati</taxon>
        <taxon>Actinomycetota</taxon>
        <taxon>Actinomycetes</taxon>
        <taxon>Micrococcales</taxon>
        <taxon>Micrococcaceae</taxon>
        <taxon>Arthrobacter</taxon>
    </lineage>
</organism>
<dbReference type="SUPFAM" id="SSF51182">
    <property type="entry name" value="RmlC-like cupins"/>
    <property type="match status" value="1"/>
</dbReference>
<sequence length="184" mass="19013">MPEDKPTRDVSPRAAVARRITELRRAQGFTLSGLASRAGIGKGTLSELEAGTRNPTLETLYALAGPLGVPLTGLVGDGTGHSVPDGVVDARLLTVRTHDDGGTTEVFWLTIAARGTRVSPPHRHGTVEHLRVVRGTACVGPSGAEVLVRAGESSSWPADTGHTYAARDGSAQGVLTIETPPGGP</sequence>
<evidence type="ECO:0000259" key="2">
    <source>
        <dbReference type="PROSITE" id="PS50943"/>
    </source>
</evidence>
<evidence type="ECO:0000313" key="4">
    <source>
        <dbReference type="Proteomes" id="UP000239187"/>
    </source>
</evidence>
<dbReference type="GO" id="GO:0005829">
    <property type="term" value="C:cytosol"/>
    <property type="evidence" value="ECO:0007669"/>
    <property type="project" value="TreeGrafter"/>
</dbReference>
<dbReference type="SUPFAM" id="SSF47413">
    <property type="entry name" value="lambda repressor-like DNA-binding domains"/>
    <property type="match status" value="1"/>
</dbReference>
<accession>A0A2L0UBV9</accession>
<dbReference type="PANTHER" id="PTHR46797">
    <property type="entry name" value="HTH-TYPE TRANSCRIPTIONAL REGULATOR"/>
    <property type="match status" value="1"/>
</dbReference>
<evidence type="ECO:0000256" key="1">
    <source>
        <dbReference type="ARBA" id="ARBA00023125"/>
    </source>
</evidence>
<reference evidence="3 4" key="1">
    <citation type="submission" date="2017-11" db="EMBL/GenBank/DDBJ databases">
        <title>Draft genome of Arthrobacter agilis strain UMCV2, a plant growth-promoting rhizobacterium and biocontrol capacity of phytopathogenic fungi.</title>
        <authorList>
            <person name="Martinez-Camara R."/>
            <person name="Santoyo G."/>
            <person name="Moreno-Hagelsieb G."/>
            <person name="Valencia-Cantero E."/>
        </authorList>
    </citation>
    <scope>NUCLEOTIDE SEQUENCE [LARGE SCALE GENOMIC DNA]</scope>
    <source>
        <strain evidence="3 4">UMCV2</strain>
    </source>
</reference>
<feature type="domain" description="HTH cro/C1-type" evidence="2">
    <location>
        <begin position="20"/>
        <end position="74"/>
    </location>
</feature>
<dbReference type="InterPro" id="IPR013096">
    <property type="entry name" value="Cupin_2"/>
</dbReference>
<gene>
    <name evidence="3" type="ORF">CVO76_03065</name>
</gene>
<dbReference type="InterPro" id="IPR011051">
    <property type="entry name" value="RmlC_Cupin_sf"/>
</dbReference>
<dbReference type="RefSeq" id="WP_208740630.1">
    <property type="nucleotide sequence ID" value="NZ_CP024915.1"/>
</dbReference>
<dbReference type="SMART" id="SM00530">
    <property type="entry name" value="HTH_XRE"/>
    <property type="match status" value="1"/>
</dbReference>
<dbReference type="PANTHER" id="PTHR46797:SF1">
    <property type="entry name" value="METHYLPHOSPHONATE SYNTHASE"/>
    <property type="match status" value="1"/>
</dbReference>
<dbReference type="GO" id="GO:0003700">
    <property type="term" value="F:DNA-binding transcription factor activity"/>
    <property type="evidence" value="ECO:0007669"/>
    <property type="project" value="TreeGrafter"/>
</dbReference>
<dbReference type="CDD" id="cd00093">
    <property type="entry name" value="HTH_XRE"/>
    <property type="match status" value="1"/>
</dbReference>
<dbReference type="Gene3D" id="2.60.120.10">
    <property type="entry name" value="Jelly Rolls"/>
    <property type="match status" value="1"/>
</dbReference>
<evidence type="ECO:0000313" key="3">
    <source>
        <dbReference type="EMBL" id="AUZ86734.1"/>
    </source>
</evidence>
<name>A0A2L0UBV9_9MICC</name>
<dbReference type="AlphaFoldDB" id="A0A2L0UBV9"/>
<protein>
    <submittedName>
        <fullName evidence="3">Transcriptional regulator</fullName>
    </submittedName>
</protein>
<dbReference type="InterPro" id="IPR050807">
    <property type="entry name" value="TransReg_Diox_bact_type"/>
</dbReference>
<dbReference type="GO" id="GO:0003677">
    <property type="term" value="F:DNA binding"/>
    <property type="evidence" value="ECO:0007669"/>
    <property type="project" value="UniProtKB-KW"/>
</dbReference>